<dbReference type="EnsemblPlants" id="KEH30564">
    <property type="protein sequence ID" value="KEH30564"/>
    <property type="gene ID" value="MTR_4g074320"/>
</dbReference>
<dbReference type="GO" id="GO:0005634">
    <property type="term" value="C:nucleus"/>
    <property type="evidence" value="ECO:0000318"/>
    <property type="project" value="GO_Central"/>
</dbReference>
<evidence type="ECO:0000256" key="2">
    <source>
        <dbReference type="ARBA" id="ARBA00023015"/>
    </source>
</evidence>
<evidence type="ECO:0000313" key="6">
    <source>
        <dbReference type="EMBL" id="KEH30564.1"/>
    </source>
</evidence>
<dbReference type="Proteomes" id="UP000002051">
    <property type="component" value="Chromosome 4"/>
</dbReference>
<comment type="similarity">
    <text evidence="5">Belongs to the GRAS family.</text>
</comment>
<dbReference type="GO" id="GO:0006355">
    <property type="term" value="P:regulation of DNA-templated transcription"/>
    <property type="evidence" value="ECO:0000318"/>
    <property type="project" value="GO_Central"/>
</dbReference>
<evidence type="ECO:0000313" key="9">
    <source>
        <dbReference type="Proteomes" id="UP000002051"/>
    </source>
</evidence>
<dbReference type="Gramene" id="rna24017">
    <property type="protein sequence ID" value="RHN61544.1"/>
    <property type="gene ID" value="gene24017"/>
</dbReference>
<dbReference type="HOGENOM" id="CLU_1443064_0_0_1"/>
<evidence type="ECO:0000313" key="8">
    <source>
        <dbReference type="EnsemblPlants" id="KEH30564"/>
    </source>
</evidence>
<dbReference type="GO" id="GO:0043565">
    <property type="term" value="F:sequence-specific DNA binding"/>
    <property type="evidence" value="ECO:0000318"/>
    <property type="project" value="GO_Central"/>
</dbReference>
<name>A0A072ULB9_MEDTR</name>
<dbReference type="EMBL" id="PSQE01000004">
    <property type="protein sequence ID" value="RHN61544.1"/>
    <property type="molecule type" value="Genomic_DNA"/>
</dbReference>
<dbReference type="EMBL" id="CM001220">
    <property type="protein sequence ID" value="KEH30564.1"/>
    <property type="molecule type" value="Genomic_DNA"/>
</dbReference>
<evidence type="ECO:0000256" key="1">
    <source>
        <dbReference type="ARBA" id="ARBA00004123"/>
    </source>
</evidence>
<dbReference type="InterPro" id="IPR005202">
    <property type="entry name" value="TF_GRAS"/>
</dbReference>
<dbReference type="GO" id="GO:0009610">
    <property type="term" value="P:response to symbiotic fungus"/>
    <property type="evidence" value="ECO:0007669"/>
    <property type="project" value="UniProtKB-ARBA"/>
</dbReference>
<dbReference type="Proteomes" id="UP000265566">
    <property type="component" value="Chromosome 4"/>
</dbReference>
<evidence type="ECO:0000313" key="7">
    <source>
        <dbReference type="EMBL" id="RHN61544.1"/>
    </source>
</evidence>
<reference evidence="6 9" key="2">
    <citation type="journal article" date="2014" name="BMC Genomics">
        <title>An improved genome release (version Mt4.0) for the model legume Medicago truncatula.</title>
        <authorList>
            <person name="Tang H."/>
            <person name="Krishnakumar V."/>
            <person name="Bidwell S."/>
            <person name="Rosen B."/>
            <person name="Chan A."/>
            <person name="Zhou S."/>
            <person name="Gentzbittel L."/>
            <person name="Childs K.L."/>
            <person name="Yandell M."/>
            <person name="Gundlach H."/>
            <person name="Mayer K.F."/>
            <person name="Schwartz D.C."/>
            <person name="Town C.D."/>
        </authorList>
    </citation>
    <scope>GENOME REANNOTATION</scope>
    <source>
        <strain evidence="6">A17</strain>
        <strain evidence="8 9">cv. Jemalong A17</strain>
    </source>
</reference>
<evidence type="ECO:0000256" key="3">
    <source>
        <dbReference type="ARBA" id="ARBA00023163"/>
    </source>
</evidence>
<organism evidence="6 9">
    <name type="scientific">Medicago truncatula</name>
    <name type="common">Barrel medic</name>
    <name type="synonym">Medicago tribuloides</name>
    <dbReference type="NCBI Taxonomy" id="3880"/>
    <lineage>
        <taxon>Eukaryota</taxon>
        <taxon>Viridiplantae</taxon>
        <taxon>Streptophyta</taxon>
        <taxon>Embryophyta</taxon>
        <taxon>Tracheophyta</taxon>
        <taxon>Spermatophyta</taxon>
        <taxon>Magnoliopsida</taxon>
        <taxon>eudicotyledons</taxon>
        <taxon>Gunneridae</taxon>
        <taxon>Pentapetalae</taxon>
        <taxon>rosids</taxon>
        <taxon>fabids</taxon>
        <taxon>Fabales</taxon>
        <taxon>Fabaceae</taxon>
        <taxon>Papilionoideae</taxon>
        <taxon>50 kb inversion clade</taxon>
        <taxon>NPAAA clade</taxon>
        <taxon>Hologalegina</taxon>
        <taxon>IRL clade</taxon>
        <taxon>Trifolieae</taxon>
        <taxon>Medicago</taxon>
    </lineage>
</organism>
<protein>
    <submittedName>
        <fullName evidence="6">GRAS family transcription factor</fullName>
    </submittedName>
    <submittedName>
        <fullName evidence="7">Putative transcription factor GRAS family</fullName>
    </submittedName>
</protein>
<keyword evidence="2" id="KW-0805">Transcription regulation</keyword>
<accession>A0A072ULB9</accession>
<dbReference type="PROSITE" id="PS50985">
    <property type="entry name" value="GRAS"/>
    <property type="match status" value="1"/>
</dbReference>
<comment type="caution">
    <text evidence="5">Lacks conserved residue(s) required for the propagation of feature annotation.</text>
</comment>
<dbReference type="GO" id="GO:0003700">
    <property type="term" value="F:DNA-binding transcription factor activity"/>
    <property type="evidence" value="ECO:0000318"/>
    <property type="project" value="GO_Central"/>
</dbReference>
<keyword evidence="4" id="KW-0539">Nucleus</keyword>
<proteinExistence type="inferred from homology"/>
<comment type="subcellular location">
    <subcellularLocation>
        <location evidence="1">Nucleus</location>
    </subcellularLocation>
</comment>
<sequence>MVNTNNEWLETIRNLNSFEQNPIQKPVSFSPTFLATLLYSSPSSIVSPASEFSKQLLMETAIAISEGKMKYAKEILSRFSQTQNSKLKFDRWLLDCMASTLKSRVNNIENPPPVVELFSKEHAESTHLLLDHSLCFKLSFMAANIAILEAAFEDTTKSVKNLCVVDFNIGNGKQYINLLQKLHARLNG</sequence>
<gene>
    <name evidence="6" type="ordered locus">MTR_4g074320</name>
    <name evidence="7" type="ORF">MtrunA17_Chr4g0037781</name>
</gene>
<keyword evidence="3" id="KW-0804">Transcription</keyword>
<dbReference type="PANTHER" id="PTHR31636">
    <property type="entry name" value="OSJNBA0084A10.13 PROTEIN-RELATED"/>
    <property type="match status" value="1"/>
</dbReference>
<reference evidence="6 9" key="1">
    <citation type="journal article" date="2011" name="Nature">
        <title>The Medicago genome provides insight into the evolution of rhizobial symbioses.</title>
        <authorList>
            <person name="Young N.D."/>
            <person name="Debelle F."/>
            <person name="Oldroyd G.E."/>
            <person name="Geurts R."/>
            <person name="Cannon S.B."/>
            <person name="Udvardi M.K."/>
            <person name="Benedito V.A."/>
            <person name="Mayer K.F."/>
            <person name="Gouzy J."/>
            <person name="Schoof H."/>
            <person name="Van de Peer Y."/>
            <person name="Proost S."/>
            <person name="Cook D.R."/>
            <person name="Meyers B.C."/>
            <person name="Spannagl M."/>
            <person name="Cheung F."/>
            <person name="De Mita S."/>
            <person name="Krishnakumar V."/>
            <person name="Gundlach H."/>
            <person name="Zhou S."/>
            <person name="Mudge J."/>
            <person name="Bharti A.K."/>
            <person name="Murray J.D."/>
            <person name="Naoumkina M.A."/>
            <person name="Rosen B."/>
            <person name="Silverstein K.A."/>
            <person name="Tang H."/>
            <person name="Rombauts S."/>
            <person name="Zhao P.X."/>
            <person name="Zhou P."/>
            <person name="Barbe V."/>
            <person name="Bardou P."/>
            <person name="Bechner M."/>
            <person name="Bellec A."/>
            <person name="Berger A."/>
            <person name="Berges H."/>
            <person name="Bidwell S."/>
            <person name="Bisseling T."/>
            <person name="Choisne N."/>
            <person name="Couloux A."/>
            <person name="Denny R."/>
            <person name="Deshpande S."/>
            <person name="Dai X."/>
            <person name="Doyle J.J."/>
            <person name="Dudez A.M."/>
            <person name="Farmer A.D."/>
            <person name="Fouteau S."/>
            <person name="Franken C."/>
            <person name="Gibelin C."/>
            <person name="Gish J."/>
            <person name="Goldstein S."/>
            <person name="Gonzalez A.J."/>
            <person name="Green P.J."/>
            <person name="Hallab A."/>
            <person name="Hartog M."/>
            <person name="Hua A."/>
            <person name="Humphray S.J."/>
            <person name="Jeong D.H."/>
            <person name="Jing Y."/>
            <person name="Jocker A."/>
            <person name="Kenton S.M."/>
            <person name="Kim D.J."/>
            <person name="Klee K."/>
            <person name="Lai H."/>
            <person name="Lang C."/>
            <person name="Lin S."/>
            <person name="Macmil S.L."/>
            <person name="Magdelenat G."/>
            <person name="Matthews L."/>
            <person name="McCorrison J."/>
            <person name="Monaghan E.L."/>
            <person name="Mun J.H."/>
            <person name="Najar F.Z."/>
            <person name="Nicholson C."/>
            <person name="Noirot C."/>
            <person name="O'Bleness M."/>
            <person name="Paule C.R."/>
            <person name="Poulain J."/>
            <person name="Prion F."/>
            <person name="Qin B."/>
            <person name="Qu C."/>
            <person name="Retzel E.F."/>
            <person name="Riddle C."/>
            <person name="Sallet E."/>
            <person name="Samain S."/>
            <person name="Samson N."/>
            <person name="Sanders I."/>
            <person name="Saurat O."/>
            <person name="Scarpelli C."/>
            <person name="Schiex T."/>
            <person name="Segurens B."/>
            <person name="Severin A.J."/>
            <person name="Sherrier D.J."/>
            <person name="Shi R."/>
            <person name="Sims S."/>
            <person name="Singer S.R."/>
            <person name="Sinharoy S."/>
            <person name="Sterck L."/>
            <person name="Viollet A."/>
            <person name="Wang B.B."/>
            <person name="Wang K."/>
            <person name="Wang M."/>
            <person name="Wang X."/>
            <person name="Warfsmann J."/>
            <person name="Weissenbach J."/>
            <person name="White D.D."/>
            <person name="White J.D."/>
            <person name="Wiley G.B."/>
            <person name="Wincker P."/>
            <person name="Xing Y."/>
            <person name="Yang L."/>
            <person name="Yao Z."/>
            <person name="Ying F."/>
            <person name="Zhai J."/>
            <person name="Zhou L."/>
            <person name="Zuber A."/>
            <person name="Denarie J."/>
            <person name="Dixon R.A."/>
            <person name="May G.D."/>
            <person name="Schwartz D.C."/>
            <person name="Rogers J."/>
            <person name="Quetier F."/>
            <person name="Town C.D."/>
            <person name="Roe B.A."/>
        </authorList>
    </citation>
    <scope>NUCLEOTIDE SEQUENCE [LARGE SCALE GENOMIC DNA]</scope>
    <source>
        <strain evidence="6">A17</strain>
        <strain evidence="8 9">cv. Jemalong A17</strain>
    </source>
</reference>
<dbReference type="Pfam" id="PF03514">
    <property type="entry name" value="GRAS"/>
    <property type="match status" value="1"/>
</dbReference>
<dbReference type="AlphaFoldDB" id="A0A072ULB9"/>
<reference evidence="8" key="3">
    <citation type="submission" date="2015-04" db="UniProtKB">
        <authorList>
            <consortium name="EnsemblPlants"/>
        </authorList>
    </citation>
    <scope>IDENTIFICATION</scope>
    <source>
        <strain evidence="8">cv. Jemalong A17</strain>
    </source>
</reference>
<dbReference type="STRING" id="3880.A0A072ULB9"/>
<evidence type="ECO:0000256" key="4">
    <source>
        <dbReference type="ARBA" id="ARBA00023242"/>
    </source>
</evidence>
<keyword evidence="9" id="KW-1185">Reference proteome</keyword>
<reference evidence="7" key="4">
    <citation type="journal article" date="2018" name="Nat. Plants">
        <title>Whole-genome landscape of Medicago truncatula symbiotic genes.</title>
        <authorList>
            <person name="Pecrix Y."/>
            <person name="Gamas P."/>
            <person name="Carrere S."/>
        </authorList>
    </citation>
    <scope>NUCLEOTIDE SEQUENCE</scope>
    <source>
        <tissue evidence="7">Leaves</tissue>
    </source>
</reference>
<evidence type="ECO:0000256" key="5">
    <source>
        <dbReference type="PROSITE-ProRule" id="PRU01191"/>
    </source>
</evidence>